<dbReference type="EMBL" id="QICD01000006">
    <property type="protein sequence ID" value="RNL46053.1"/>
    <property type="molecule type" value="Genomic_DNA"/>
</dbReference>
<protein>
    <submittedName>
        <fullName evidence="1">Uncharacterized protein</fullName>
    </submittedName>
</protein>
<dbReference type="GO" id="GO:0006355">
    <property type="term" value="P:regulation of DNA-templated transcription"/>
    <property type="evidence" value="ECO:0007669"/>
    <property type="project" value="InterPro"/>
</dbReference>
<accession>A0A3N0BE45</accession>
<dbReference type="OrthoDB" id="3174959at2"/>
<keyword evidence="2" id="KW-1185">Reference proteome</keyword>
<sequence length="74" mass="8236">MEAQVSDGYKELIKSNPDETEIRSFLVNGDQVSVTLRIPDTLRDAAKEEAALRGMSFSAFVRTCMIEELAKKGQ</sequence>
<evidence type="ECO:0000313" key="1">
    <source>
        <dbReference type="EMBL" id="RNL46053.1"/>
    </source>
</evidence>
<dbReference type="NCBIfam" id="NF041551">
    <property type="entry name" value="YlcI_YnfO_N"/>
    <property type="match status" value="1"/>
</dbReference>
<organism evidence="1 2">
    <name type="scientific">Paraeggerthella hongkongensis</name>
    <dbReference type="NCBI Taxonomy" id="230658"/>
    <lineage>
        <taxon>Bacteria</taxon>
        <taxon>Bacillati</taxon>
        <taxon>Actinomycetota</taxon>
        <taxon>Coriobacteriia</taxon>
        <taxon>Eggerthellales</taxon>
        <taxon>Eggerthellaceae</taxon>
        <taxon>Paraeggerthella</taxon>
    </lineage>
</organism>
<comment type="caution">
    <text evidence="1">The sequence shown here is derived from an EMBL/GenBank/DDBJ whole genome shotgun (WGS) entry which is preliminary data.</text>
</comment>
<proteinExistence type="predicted"/>
<name>A0A3N0BE45_9ACTN</name>
<dbReference type="SUPFAM" id="SSF47598">
    <property type="entry name" value="Ribbon-helix-helix"/>
    <property type="match status" value="1"/>
</dbReference>
<evidence type="ECO:0000313" key="2">
    <source>
        <dbReference type="Proteomes" id="UP000278632"/>
    </source>
</evidence>
<gene>
    <name evidence="1" type="ORF">DMP08_04955</name>
</gene>
<reference evidence="2" key="1">
    <citation type="submission" date="2018-05" db="EMBL/GenBank/DDBJ databases">
        <title>Genome Sequencing of selected type strains of the family Eggerthellaceae.</title>
        <authorList>
            <person name="Danylec N."/>
            <person name="Stoll D.A."/>
            <person name="Doetsch A."/>
            <person name="Huch M."/>
        </authorList>
    </citation>
    <scope>NUCLEOTIDE SEQUENCE [LARGE SCALE GENOMIC DNA]</scope>
    <source>
        <strain evidence="2">DSM 16106</strain>
    </source>
</reference>
<dbReference type="InterPro" id="IPR010985">
    <property type="entry name" value="Ribbon_hlx_hlx"/>
</dbReference>
<dbReference type="Proteomes" id="UP000278632">
    <property type="component" value="Unassembled WGS sequence"/>
</dbReference>
<dbReference type="AlphaFoldDB" id="A0A3N0BE45"/>